<evidence type="ECO:0000313" key="2">
    <source>
        <dbReference type="EMBL" id="KGP91335.1"/>
    </source>
</evidence>
<accession>A0A0A2VCG5</accession>
<dbReference type="EMBL" id="AVBG01000007">
    <property type="protein sequence ID" value="KGP91335.1"/>
    <property type="molecule type" value="Genomic_DNA"/>
</dbReference>
<sequence length="94" mass="10609">MIKLSKALLRGFSVALLYIAIIFITPFIIRFTGNTTFSSQPEWMNAKLYSIQVTGNEYHSKATMLGLVISVLIGTGFYYIADRISARRQGRDNK</sequence>
<protein>
    <submittedName>
        <fullName evidence="2">Uncharacterized protein</fullName>
    </submittedName>
</protein>
<keyword evidence="1" id="KW-0812">Transmembrane</keyword>
<dbReference type="AlphaFoldDB" id="A0A0A2VCG5"/>
<feature type="transmembrane region" description="Helical" evidence="1">
    <location>
        <begin position="7"/>
        <end position="29"/>
    </location>
</feature>
<proteinExistence type="predicted"/>
<organism evidence="2 3">
    <name type="scientific">Pontibacillus chungwhensis BH030062</name>
    <dbReference type="NCBI Taxonomy" id="1385513"/>
    <lineage>
        <taxon>Bacteria</taxon>
        <taxon>Bacillati</taxon>
        <taxon>Bacillota</taxon>
        <taxon>Bacilli</taxon>
        <taxon>Bacillales</taxon>
        <taxon>Bacillaceae</taxon>
        <taxon>Pontibacillus</taxon>
    </lineage>
</organism>
<gene>
    <name evidence="2" type="ORF">N780_08775</name>
</gene>
<name>A0A0A2VCG5_9BACI</name>
<dbReference type="Proteomes" id="UP000030153">
    <property type="component" value="Unassembled WGS sequence"/>
</dbReference>
<evidence type="ECO:0000313" key="3">
    <source>
        <dbReference type="Proteomes" id="UP000030153"/>
    </source>
</evidence>
<feature type="transmembrane region" description="Helical" evidence="1">
    <location>
        <begin position="62"/>
        <end position="81"/>
    </location>
</feature>
<keyword evidence="1" id="KW-1133">Transmembrane helix</keyword>
<comment type="caution">
    <text evidence="2">The sequence shown here is derived from an EMBL/GenBank/DDBJ whole genome shotgun (WGS) entry which is preliminary data.</text>
</comment>
<dbReference type="STRING" id="1385513.N780_08775"/>
<keyword evidence="1" id="KW-0472">Membrane</keyword>
<keyword evidence="3" id="KW-1185">Reference proteome</keyword>
<reference evidence="2 3" key="1">
    <citation type="submission" date="2013-08" db="EMBL/GenBank/DDBJ databases">
        <title>Genome of Pontibacillus chungwhensis.</title>
        <authorList>
            <person name="Wang Q."/>
            <person name="Wang G."/>
        </authorList>
    </citation>
    <scope>NUCLEOTIDE SEQUENCE [LARGE SCALE GENOMIC DNA]</scope>
    <source>
        <strain evidence="2 3">BH030062</strain>
    </source>
</reference>
<evidence type="ECO:0000256" key="1">
    <source>
        <dbReference type="SAM" id="Phobius"/>
    </source>
</evidence>